<proteinExistence type="predicted"/>
<organism evidence="1 2">
    <name type="scientific">Aliiroseovarius halocynthiae</name>
    <dbReference type="NCBI Taxonomy" id="985055"/>
    <lineage>
        <taxon>Bacteria</taxon>
        <taxon>Pseudomonadati</taxon>
        <taxon>Pseudomonadota</taxon>
        <taxon>Alphaproteobacteria</taxon>
        <taxon>Rhodobacterales</taxon>
        <taxon>Paracoccaceae</taxon>
        <taxon>Aliiroseovarius</taxon>
    </lineage>
</organism>
<accession>A0A545SUU7</accession>
<evidence type="ECO:0000313" key="1">
    <source>
        <dbReference type="EMBL" id="TQV68726.1"/>
    </source>
</evidence>
<dbReference type="RefSeq" id="WP_142852479.1">
    <property type="nucleotide sequence ID" value="NZ_FXWW01000001.1"/>
</dbReference>
<dbReference type="EMBL" id="VICH01000004">
    <property type="protein sequence ID" value="TQV68726.1"/>
    <property type="molecule type" value="Genomic_DNA"/>
</dbReference>
<gene>
    <name evidence="1" type="ORF">FIL88_03850</name>
</gene>
<sequence>MKTALFCKNCNARLSNWLCEIDNVEAMNRLCDLRNDDRYEEEIHPVPKGHVLVIANEVLHERQKAVPGWNPEGHAEKWMNLGDIVDCVGLTDDTTRLNGCCGLDGGDGPNRVCSCDSLVGTESSDCWTWHQFIPNPKATYWKT</sequence>
<dbReference type="Proteomes" id="UP000315816">
    <property type="component" value="Unassembled WGS sequence"/>
</dbReference>
<reference evidence="1 2" key="1">
    <citation type="submission" date="2019-06" db="EMBL/GenBank/DDBJ databases">
        <title>A novel species of marine bacteria.</title>
        <authorList>
            <person name="Wang Y."/>
        </authorList>
    </citation>
    <scope>NUCLEOTIDE SEQUENCE [LARGE SCALE GENOMIC DNA]</scope>
    <source>
        <strain evidence="1 2">MA1-10</strain>
    </source>
</reference>
<dbReference type="OrthoDB" id="7574054at2"/>
<name>A0A545SUU7_9RHOB</name>
<comment type="caution">
    <text evidence="1">The sequence shown here is derived from an EMBL/GenBank/DDBJ whole genome shotgun (WGS) entry which is preliminary data.</text>
</comment>
<evidence type="ECO:0000313" key="2">
    <source>
        <dbReference type="Proteomes" id="UP000315816"/>
    </source>
</evidence>
<dbReference type="AlphaFoldDB" id="A0A545SUU7"/>
<keyword evidence="2" id="KW-1185">Reference proteome</keyword>
<protein>
    <submittedName>
        <fullName evidence="1">Uncharacterized protein</fullName>
    </submittedName>
</protein>